<evidence type="ECO:0000256" key="5">
    <source>
        <dbReference type="HAMAP-Rule" id="MF_00013"/>
    </source>
</evidence>
<keyword evidence="8" id="KW-1185">Reference proteome</keyword>
<name>A0A147EQH6_9MICO</name>
<organism evidence="7 8">
    <name type="scientific">Leucobacter chromiiresistens</name>
    <dbReference type="NCBI Taxonomy" id="1079994"/>
    <lineage>
        <taxon>Bacteria</taxon>
        <taxon>Bacillati</taxon>
        <taxon>Actinomycetota</taxon>
        <taxon>Actinomycetes</taxon>
        <taxon>Micrococcales</taxon>
        <taxon>Microbacteriaceae</taxon>
        <taxon>Leucobacter</taxon>
    </lineage>
</organism>
<dbReference type="Pfam" id="PF21948">
    <property type="entry name" value="LplA-B_cat"/>
    <property type="match status" value="1"/>
</dbReference>
<comment type="catalytic activity">
    <reaction evidence="5">
        <text>octanoyl-[ACP] + L-lysyl-[protein] = N(6)-octanoyl-L-lysyl-[protein] + holo-[ACP] + H(+)</text>
        <dbReference type="Rhea" id="RHEA:17665"/>
        <dbReference type="Rhea" id="RHEA-COMP:9636"/>
        <dbReference type="Rhea" id="RHEA-COMP:9685"/>
        <dbReference type="Rhea" id="RHEA-COMP:9752"/>
        <dbReference type="Rhea" id="RHEA-COMP:9928"/>
        <dbReference type="ChEBI" id="CHEBI:15378"/>
        <dbReference type="ChEBI" id="CHEBI:29969"/>
        <dbReference type="ChEBI" id="CHEBI:64479"/>
        <dbReference type="ChEBI" id="CHEBI:78463"/>
        <dbReference type="ChEBI" id="CHEBI:78809"/>
        <dbReference type="EC" id="2.3.1.181"/>
    </reaction>
</comment>
<feature type="site" description="Lowers pKa of active site Cys" evidence="5">
    <location>
        <position position="151"/>
    </location>
</feature>
<keyword evidence="2 5" id="KW-0808">Transferase</keyword>
<gene>
    <name evidence="5" type="primary">lipB</name>
    <name evidence="7" type="ORF">NS354_03365</name>
</gene>
<dbReference type="UniPathway" id="UPA00538">
    <property type="reaction ID" value="UER00592"/>
</dbReference>
<dbReference type="PANTHER" id="PTHR10993">
    <property type="entry name" value="OCTANOYLTRANSFERASE"/>
    <property type="match status" value="1"/>
</dbReference>
<comment type="similarity">
    <text evidence="5">Belongs to the LipB family.</text>
</comment>
<dbReference type="Proteomes" id="UP000070810">
    <property type="component" value="Unassembled WGS sequence"/>
</dbReference>
<comment type="function">
    <text evidence="4 5">Catalyzes the transfer of endogenously produced octanoic acid from octanoyl-acyl-carrier-protein onto the lipoyl domains of lipoate-dependent enzymes. Lipoyl-ACP can also act as a substrate although octanoyl-ACP is likely to be the physiological substrate.</text>
</comment>
<sequence>MSAITSAAPPELLPTATVVPGLSPDLVPYARGLALQASAVARLERGADRGTVIMLEHEPVFTAGRRSDPAEYPADGSPVVPVDRGGRVTWHGPGQLVCYPVIRLRRGAGVVDLVRALETAIIAAMSDLGLTGTRVEGRSGVWVQREEGPAKVAQIGLHARAGIITHGMAVNCCNDLAPFAAIVPCGIRDAGVTTLTAMAGRRITPAEFAPLLEVRLAAAIAELVA</sequence>
<reference evidence="7 8" key="1">
    <citation type="journal article" date="2016" name="Front. Microbiol.">
        <title>Genomic Resource of Rice Seed Associated Bacteria.</title>
        <authorList>
            <person name="Midha S."/>
            <person name="Bansal K."/>
            <person name="Sharma S."/>
            <person name="Kumar N."/>
            <person name="Patil P.P."/>
            <person name="Chaudhry V."/>
            <person name="Patil P.B."/>
        </authorList>
    </citation>
    <scope>NUCLEOTIDE SEQUENCE [LARGE SCALE GENOMIC DNA]</scope>
    <source>
        <strain evidence="7 8">NS354</strain>
    </source>
</reference>
<feature type="domain" description="BPL/LPL catalytic" evidence="6">
    <location>
        <begin position="46"/>
        <end position="224"/>
    </location>
</feature>
<comment type="miscellaneous">
    <text evidence="5">In the reaction, the free carboxyl group of octanoic acid is attached via an amide linkage to the epsilon-amino group of a specific lysine residue of lipoyl domains of lipoate-dependent enzymes.</text>
</comment>
<evidence type="ECO:0000313" key="7">
    <source>
        <dbReference type="EMBL" id="KTR86786.1"/>
    </source>
</evidence>
<feature type="binding site" evidence="5">
    <location>
        <begin position="84"/>
        <end position="91"/>
    </location>
    <ligand>
        <name>substrate</name>
    </ligand>
</feature>
<dbReference type="PATRIC" id="fig|1079994.3.peg.661"/>
<dbReference type="SUPFAM" id="SSF55681">
    <property type="entry name" value="Class II aaRS and biotin synthetases"/>
    <property type="match status" value="1"/>
</dbReference>
<dbReference type="GO" id="GO:0005737">
    <property type="term" value="C:cytoplasm"/>
    <property type="evidence" value="ECO:0007669"/>
    <property type="project" value="UniProtKB-SubCell"/>
</dbReference>
<dbReference type="CDD" id="cd16444">
    <property type="entry name" value="LipB"/>
    <property type="match status" value="1"/>
</dbReference>
<evidence type="ECO:0000256" key="3">
    <source>
        <dbReference type="ARBA" id="ARBA00023315"/>
    </source>
</evidence>
<feature type="active site" description="Acyl-thioester intermediate" evidence="5">
    <location>
        <position position="185"/>
    </location>
</feature>
<dbReference type="NCBIfam" id="TIGR00214">
    <property type="entry name" value="lipB"/>
    <property type="match status" value="1"/>
</dbReference>
<dbReference type="InterPro" id="IPR045864">
    <property type="entry name" value="aa-tRNA-synth_II/BPL/LPL"/>
</dbReference>
<evidence type="ECO:0000256" key="1">
    <source>
        <dbReference type="ARBA" id="ARBA00004821"/>
    </source>
</evidence>
<dbReference type="OrthoDB" id="9787061at2"/>
<dbReference type="Gene3D" id="3.30.930.10">
    <property type="entry name" value="Bira Bifunctional Protein, Domain 2"/>
    <property type="match status" value="1"/>
</dbReference>
<dbReference type="RefSeq" id="WP_058593199.1">
    <property type="nucleotide sequence ID" value="NZ_LDRK01000015.1"/>
</dbReference>
<protein>
    <recommendedName>
        <fullName evidence="5">Octanoyltransferase</fullName>
        <ecNumber evidence="5">2.3.1.181</ecNumber>
    </recommendedName>
    <alternativeName>
        <fullName evidence="5">Lipoate-protein ligase B</fullName>
    </alternativeName>
    <alternativeName>
        <fullName evidence="5">Lipoyl/octanoyl transferase</fullName>
    </alternativeName>
    <alternativeName>
        <fullName evidence="5">Octanoyl-[acyl-carrier-protein]-protein N-octanoyltransferase</fullName>
    </alternativeName>
</protein>
<evidence type="ECO:0000256" key="2">
    <source>
        <dbReference type="ARBA" id="ARBA00022679"/>
    </source>
</evidence>
<proteinExistence type="inferred from homology"/>
<dbReference type="NCBIfam" id="NF010925">
    <property type="entry name" value="PRK14345.1"/>
    <property type="match status" value="1"/>
</dbReference>
<comment type="caution">
    <text evidence="7">The sequence shown here is derived from an EMBL/GenBank/DDBJ whole genome shotgun (WGS) entry which is preliminary data.</text>
</comment>
<comment type="caution">
    <text evidence="5">Lacks conserved residue(s) required for the propagation of feature annotation.</text>
</comment>
<dbReference type="PANTHER" id="PTHR10993:SF7">
    <property type="entry name" value="LIPOYLTRANSFERASE 2, MITOCHONDRIAL-RELATED"/>
    <property type="match status" value="1"/>
</dbReference>
<comment type="pathway">
    <text evidence="1 5">Protein modification; protein lipoylation via endogenous pathway; protein N(6)-(lipoyl)lysine from octanoyl-[acyl-carrier-protein]: step 1/2.</text>
</comment>
<evidence type="ECO:0000313" key="8">
    <source>
        <dbReference type="Proteomes" id="UP000070810"/>
    </source>
</evidence>
<dbReference type="HAMAP" id="MF_00013">
    <property type="entry name" value="LipB"/>
    <property type="match status" value="1"/>
</dbReference>
<comment type="subcellular location">
    <subcellularLocation>
        <location evidence="5">Cytoplasm</location>
    </subcellularLocation>
</comment>
<dbReference type="InterPro" id="IPR000544">
    <property type="entry name" value="Octanoyltransferase"/>
</dbReference>
<dbReference type="PROSITE" id="PS51733">
    <property type="entry name" value="BPL_LPL_CATALYTIC"/>
    <property type="match status" value="1"/>
</dbReference>
<dbReference type="InterPro" id="IPR020605">
    <property type="entry name" value="Octanoyltransferase_CS"/>
</dbReference>
<dbReference type="InterPro" id="IPR004143">
    <property type="entry name" value="BPL_LPL_catalytic"/>
</dbReference>
<dbReference type="GO" id="GO:0009249">
    <property type="term" value="P:protein lipoylation"/>
    <property type="evidence" value="ECO:0007669"/>
    <property type="project" value="InterPro"/>
</dbReference>
<dbReference type="PROSITE" id="PS01313">
    <property type="entry name" value="LIPB"/>
    <property type="match status" value="1"/>
</dbReference>
<dbReference type="GO" id="GO:0033819">
    <property type="term" value="F:lipoyl(octanoyl) transferase activity"/>
    <property type="evidence" value="ECO:0007669"/>
    <property type="project" value="UniProtKB-EC"/>
</dbReference>
<feature type="binding site" evidence="5">
    <location>
        <begin position="167"/>
        <end position="169"/>
    </location>
    <ligand>
        <name>substrate</name>
    </ligand>
</feature>
<keyword evidence="5" id="KW-0963">Cytoplasm</keyword>
<keyword evidence="3 5" id="KW-0012">Acyltransferase</keyword>
<accession>A0A147EQH6</accession>
<evidence type="ECO:0000259" key="6">
    <source>
        <dbReference type="PROSITE" id="PS51733"/>
    </source>
</evidence>
<dbReference type="AlphaFoldDB" id="A0A147EQH6"/>
<dbReference type="EMBL" id="LDRK01000015">
    <property type="protein sequence ID" value="KTR86786.1"/>
    <property type="molecule type" value="Genomic_DNA"/>
</dbReference>
<evidence type="ECO:0000256" key="4">
    <source>
        <dbReference type="ARBA" id="ARBA00024732"/>
    </source>
</evidence>
<dbReference type="EC" id="2.3.1.181" evidence="5"/>